<feature type="domain" description="SSD" evidence="2">
    <location>
        <begin position="46"/>
        <end position="140"/>
    </location>
</feature>
<keyword evidence="1" id="KW-0812">Transmembrane</keyword>
<dbReference type="Pfam" id="PF02517">
    <property type="entry name" value="Rce1-like"/>
    <property type="match status" value="1"/>
</dbReference>
<feature type="transmembrane region" description="Helical" evidence="1">
    <location>
        <begin position="156"/>
        <end position="175"/>
    </location>
</feature>
<feature type="transmembrane region" description="Helical" evidence="1">
    <location>
        <begin position="181"/>
        <end position="198"/>
    </location>
</feature>
<proteinExistence type="predicted"/>
<dbReference type="Proteomes" id="UP000255326">
    <property type="component" value="Unassembled WGS sequence"/>
</dbReference>
<dbReference type="InterPro" id="IPR000731">
    <property type="entry name" value="SSD"/>
</dbReference>
<dbReference type="PANTHER" id="PTHR36435">
    <property type="entry name" value="SLR1288 PROTEIN"/>
    <property type="match status" value="1"/>
</dbReference>
<organism evidence="3 4">
    <name type="scientific">Falsibacillus pallidus</name>
    <dbReference type="NCBI Taxonomy" id="493781"/>
    <lineage>
        <taxon>Bacteria</taxon>
        <taxon>Bacillati</taxon>
        <taxon>Bacillota</taxon>
        <taxon>Bacilli</taxon>
        <taxon>Bacillales</taxon>
        <taxon>Bacillaceae</taxon>
        <taxon>Falsibacillus</taxon>
    </lineage>
</organism>
<keyword evidence="4" id="KW-1185">Reference proteome</keyword>
<evidence type="ECO:0000313" key="4">
    <source>
        <dbReference type="Proteomes" id="UP000255326"/>
    </source>
</evidence>
<evidence type="ECO:0000313" key="3">
    <source>
        <dbReference type="EMBL" id="RDI37921.1"/>
    </source>
</evidence>
<gene>
    <name evidence="3" type="ORF">DFR59_12019</name>
</gene>
<dbReference type="OrthoDB" id="2194912at2"/>
<dbReference type="InterPro" id="IPR003675">
    <property type="entry name" value="Rce1/LyrA-like_dom"/>
</dbReference>
<evidence type="ECO:0000259" key="2">
    <source>
        <dbReference type="PROSITE" id="PS50156"/>
    </source>
</evidence>
<feature type="transmembrane region" description="Helical" evidence="1">
    <location>
        <begin position="203"/>
        <end position="224"/>
    </location>
</feature>
<dbReference type="InterPro" id="IPR052710">
    <property type="entry name" value="CAAX_protease"/>
</dbReference>
<evidence type="ECO:0000256" key="1">
    <source>
        <dbReference type="SAM" id="Phobius"/>
    </source>
</evidence>
<dbReference type="RefSeq" id="WP_114747069.1">
    <property type="nucleotide sequence ID" value="NZ_QQAY01000020.1"/>
</dbReference>
<dbReference type="PANTHER" id="PTHR36435:SF6">
    <property type="entry name" value="ABORTIVE INFECTION PROTEIN"/>
    <property type="match status" value="1"/>
</dbReference>
<sequence length="247" mass="27634">MKKEYGYILIAYIIMQLSSLIGYPLVNKIGTSVFDVNENRMESLTTVIWIVFSFTAALLYVLFVLRKTERHTKIDKAEPLSIGASILWAIGGVFLAFIAQSVAINIEAMLGIKIGSKNTETIINIIEAAPIVIFVSSVVGPILEEIVFRKIIFGSLYERFSFFPSALISSLIFGIAHFEPIHIILYTAMGFTFAFLYIRTKRIIVPIVAHVTMNTIVVVAQSVFKDDIERMMNEADKIQGFIGGFFT</sequence>
<comment type="caution">
    <text evidence="3">The sequence shown here is derived from an EMBL/GenBank/DDBJ whole genome shotgun (WGS) entry which is preliminary data.</text>
</comment>
<feature type="transmembrane region" description="Helical" evidence="1">
    <location>
        <begin position="86"/>
        <end position="110"/>
    </location>
</feature>
<protein>
    <recommendedName>
        <fullName evidence="2">SSD domain-containing protein</fullName>
    </recommendedName>
</protein>
<dbReference type="GO" id="GO:0004175">
    <property type="term" value="F:endopeptidase activity"/>
    <property type="evidence" value="ECO:0007669"/>
    <property type="project" value="UniProtKB-ARBA"/>
</dbReference>
<dbReference type="PROSITE" id="PS50156">
    <property type="entry name" value="SSD"/>
    <property type="match status" value="1"/>
</dbReference>
<name>A0A370G226_9BACI</name>
<keyword evidence="1" id="KW-1133">Transmembrane helix</keyword>
<dbReference type="GO" id="GO:0080120">
    <property type="term" value="P:CAAX-box protein maturation"/>
    <property type="evidence" value="ECO:0007669"/>
    <property type="project" value="UniProtKB-ARBA"/>
</dbReference>
<feature type="transmembrane region" description="Helical" evidence="1">
    <location>
        <begin position="122"/>
        <end position="144"/>
    </location>
</feature>
<keyword evidence="1" id="KW-0472">Membrane</keyword>
<reference evidence="3 4" key="1">
    <citation type="submission" date="2018-07" db="EMBL/GenBank/DDBJ databases">
        <title>Genomic Encyclopedia of Type Strains, Phase IV (KMG-IV): sequencing the most valuable type-strain genomes for metagenomic binning, comparative biology and taxonomic classification.</title>
        <authorList>
            <person name="Goeker M."/>
        </authorList>
    </citation>
    <scope>NUCLEOTIDE SEQUENCE [LARGE SCALE GENOMIC DNA]</scope>
    <source>
        <strain evidence="3 4">DSM 25281</strain>
    </source>
</reference>
<accession>A0A370G226</accession>
<feature type="transmembrane region" description="Helical" evidence="1">
    <location>
        <begin position="46"/>
        <end position="65"/>
    </location>
</feature>
<dbReference type="EMBL" id="QQAY01000020">
    <property type="protein sequence ID" value="RDI37921.1"/>
    <property type="molecule type" value="Genomic_DNA"/>
</dbReference>
<feature type="transmembrane region" description="Helical" evidence="1">
    <location>
        <begin position="7"/>
        <end position="26"/>
    </location>
</feature>
<dbReference type="AlphaFoldDB" id="A0A370G226"/>